<dbReference type="InterPro" id="IPR029063">
    <property type="entry name" value="SAM-dependent_MTases_sf"/>
</dbReference>
<dbReference type="GO" id="GO:0008168">
    <property type="term" value="F:methyltransferase activity"/>
    <property type="evidence" value="ECO:0007669"/>
    <property type="project" value="UniProtKB-KW"/>
</dbReference>
<keyword evidence="3" id="KW-1185">Reference proteome</keyword>
<proteinExistence type="predicted"/>
<dbReference type="PANTHER" id="PTHR43591">
    <property type="entry name" value="METHYLTRANSFERASE"/>
    <property type="match status" value="1"/>
</dbReference>
<evidence type="ECO:0000313" key="3">
    <source>
        <dbReference type="Proteomes" id="UP001529338"/>
    </source>
</evidence>
<protein>
    <submittedName>
        <fullName evidence="2">Class I SAM-dependent methyltransferase</fullName>
        <ecNumber evidence="2">2.1.-.-</ecNumber>
    </submittedName>
</protein>
<gene>
    <name evidence="2" type="ORF">QRT04_02855</name>
</gene>
<dbReference type="CDD" id="cd02440">
    <property type="entry name" value="AdoMet_MTases"/>
    <property type="match status" value="1"/>
</dbReference>
<name>A0ABT7SCE9_9CELL</name>
<organism evidence="2 3">
    <name type="scientific">Cellulomonas alba</name>
    <dbReference type="NCBI Taxonomy" id="3053467"/>
    <lineage>
        <taxon>Bacteria</taxon>
        <taxon>Bacillati</taxon>
        <taxon>Actinomycetota</taxon>
        <taxon>Actinomycetes</taxon>
        <taxon>Micrococcales</taxon>
        <taxon>Cellulomonadaceae</taxon>
        <taxon>Cellulomonas</taxon>
    </lineage>
</organism>
<dbReference type="GO" id="GO:0032259">
    <property type="term" value="P:methylation"/>
    <property type="evidence" value="ECO:0007669"/>
    <property type="project" value="UniProtKB-KW"/>
</dbReference>
<accession>A0ABT7SCE9</accession>
<feature type="domain" description="Methyltransferase" evidence="1">
    <location>
        <begin position="61"/>
        <end position="152"/>
    </location>
</feature>
<dbReference type="InterPro" id="IPR041698">
    <property type="entry name" value="Methyltransf_25"/>
</dbReference>
<sequence length="246" mass="25756">MVDAQYFDAWFADLERHPARDRIVGRALGLPPGLQTDGVLTWSAMPRVAAALGLAPGDTLVDLACGRGAWGVELAAAAGARLVGVDFSAVALDVARRRAASRGVEATFVLGSLDATGLADGSASAAVCVDSMQFAPPDAGLAELRRVVAPGGPVVLTGWAARDLDDELVPERLRRDVCGGLVAAGFSAVVEHEEPAWRAVERVVWDTAVAAPADPADPALSSMQAEAQGALQLFDRLRRLWWVARA</sequence>
<dbReference type="Proteomes" id="UP001529338">
    <property type="component" value="Unassembled WGS sequence"/>
</dbReference>
<dbReference type="PANTHER" id="PTHR43591:SF24">
    <property type="entry name" value="2-METHOXY-6-POLYPRENYL-1,4-BENZOQUINOL METHYLASE, MITOCHONDRIAL"/>
    <property type="match status" value="1"/>
</dbReference>
<dbReference type="SUPFAM" id="SSF53335">
    <property type="entry name" value="S-adenosyl-L-methionine-dependent methyltransferases"/>
    <property type="match status" value="1"/>
</dbReference>
<dbReference type="EC" id="2.1.-.-" evidence="2"/>
<evidence type="ECO:0000259" key="1">
    <source>
        <dbReference type="Pfam" id="PF13649"/>
    </source>
</evidence>
<keyword evidence="2" id="KW-0808">Transferase</keyword>
<dbReference type="Gene3D" id="3.40.50.150">
    <property type="entry name" value="Vaccinia Virus protein VP39"/>
    <property type="match status" value="1"/>
</dbReference>
<dbReference type="EMBL" id="JAUCGQ010000001">
    <property type="protein sequence ID" value="MDM7853860.1"/>
    <property type="molecule type" value="Genomic_DNA"/>
</dbReference>
<dbReference type="RefSeq" id="WP_289453376.1">
    <property type="nucleotide sequence ID" value="NZ_JAUCGQ010000001.1"/>
</dbReference>
<keyword evidence="2" id="KW-0489">Methyltransferase</keyword>
<comment type="caution">
    <text evidence="2">The sequence shown here is derived from an EMBL/GenBank/DDBJ whole genome shotgun (WGS) entry which is preliminary data.</text>
</comment>
<reference evidence="2 3" key="1">
    <citation type="submission" date="2023-06" db="EMBL/GenBank/DDBJ databases">
        <title>Cellulomonas sp. MW4 Whole genome sequence.</title>
        <authorList>
            <person name="Park S."/>
        </authorList>
    </citation>
    <scope>NUCLEOTIDE SEQUENCE [LARGE SCALE GENOMIC DNA]</scope>
    <source>
        <strain evidence="2 3">MW4</strain>
    </source>
</reference>
<dbReference type="Pfam" id="PF13649">
    <property type="entry name" value="Methyltransf_25"/>
    <property type="match status" value="1"/>
</dbReference>
<evidence type="ECO:0000313" key="2">
    <source>
        <dbReference type="EMBL" id="MDM7853860.1"/>
    </source>
</evidence>